<name>A0A0K2TRN2_LEPSM</name>
<accession>A0A0K2TRN2</accession>
<feature type="non-terminal residue" evidence="1">
    <location>
        <position position="1"/>
    </location>
</feature>
<organism evidence="1">
    <name type="scientific">Lepeophtheirus salmonis</name>
    <name type="common">Salmon louse</name>
    <name type="synonym">Caligus salmonis</name>
    <dbReference type="NCBI Taxonomy" id="72036"/>
    <lineage>
        <taxon>Eukaryota</taxon>
        <taxon>Metazoa</taxon>
        <taxon>Ecdysozoa</taxon>
        <taxon>Arthropoda</taxon>
        <taxon>Crustacea</taxon>
        <taxon>Multicrustacea</taxon>
        <taxon>Hexanauplia</taxon>
        <taxon>Copepoda</taxon>
        <taxon>Siphonostomatoida</taxon>
        <taxon>Caligidae</taxon>
        <taxon>Lepeophtheirus</taxon>
    </lineage>
</organism>
<reference evidence="1" key="1">
    <citation type="submission" date="2014-05" db="EMBL/GenBank/DDBJ databases">
        <authorList>
            <person name="Chronopoulou M."/>
        </authorList>
    </citation>
    <scope>NUCLEOTIDE SEQUENCE</scope>
    <source>
        <tissue evidence="1">Whole organism</tissue>
    </source>
</reference>
<sequence>SQNINLFHQTAQLHLLGHQGDLLLNLHCRNGYCVELHFHSSRVQNHHSKFNPRYIPQQQFQIIGPTQQNQSNYGLFHTHIDLQIYFEGIFNGFWLNHFVIHPETF</sequence>
<dbReference type="AlphaFoldDB" id="A0A0K2TRN2"/>
<protein>
    <submittedName>
        <fullName evidence="1">Uncharacterized protein</fullName>
    </submittedName>
</protein>
<dbReference type="EMBL" id="HACA01010695">
    <property type="protein sequence ID" value="CDW28056.1"/>
    <property type="molecule type" value="Transcribed_RNA"/>
</dbReference>
<proteinExistence type="predicted"/>
<evidence type="ECO:0000313" key="1">
    <source>
        <dbReference type="EMBL" id="CDW28056.1"/>
    </source>
</evidence>